<proteinExistence type="predicted"/>
<dbReference type="SUPFAM" id="SSF52266">
    <property type="entry name" value="SGNH hydrolase"/>
    <property type="match status" value="1"/>
</dbReference>
<accession>A0ABW4Z5B6</accession>
<reference evidence="2" key="1">
    <citation type="journal article" date="2019" name="Int. J. Syst. Evol. Microbiol.">
        <title>The Global Catalogue of Microorganisms (GCM) 10K type strain sequencing project: providing services to taxonomists for standard genome sequencing and annotation.</title>
        <authorList>
            <consortium name="The Broad Institute Genomics Platform"/>
            <consortium name="The Broad Institute Genome Sequencing Center for Infectious Disease"/>
            <person name="Wu L."/>
            <person name="Ma J."/>
        </authorList>
    </citation>
    <scope>NUCLEOTIDE SEQUENCE [LARGE SCALE GENOMIC DNA]</scope>
    <source>
        <strain evidence="2">CCM 7435</strain>
    </source>
</reference>
<dbReference type="EMBL" id="JBHUHD010000004">
    <property type="protein sequence ID" value="MFD2143775.1"/>
    <property type="molecule type" value="Genomic_DNA"/>
</dbReference>
<organism evidence="1 2">
    <name type="scientific">Ancylobacter oerskovii</name>
    <dbReference type="NCBI Taxonomy" id="459519"/>
    <lineage>
        <taxon>Bacteria</taxon>
        <taxon>Pseudomonadati</taxon>
        <taxon>Pseudomonadota</taxon>
        <taxon>Alphaproteobacteria</taxon>
        <taxon>Hyphomicrobiales</taxon>
        <taxon>Xanthobacteraceae</taxon>
        <taxon>Ancylobacter</taxon>
    </lineage>
</organism>
<name>A0ABW4Z5B6_9HYPH</name>
<evidence type="ECO:0000313" key="1">
    <source>
        <dbReference type="EMBL" id="MFD2143775.1"/>
    </source>
</evidence>
<dbReference type="RefSeq" id="WP_213353094.1">
    <property type="nucleotide sequence ID" value="NZ_JAHBGB010000032.1"/>
</dbReference>
<dbReference type="Proteomes" id="UP001597299">
    <property type="component" value="Unassembled WGS sequence"/>
</dbReference>
<evidence type="ECO:0008006" key="3">
    <source>
        <dbReference type="Google" id="ProtNLM"/>
    </source>
</evidence>
<gene>
    <name evidence="1" type="ORF">ACFSNC_25820</name>
</gene>
<keyword evidence="2" id="KW-1185">Reference proteome</keyword>
<evidence type="ECO:0000313" key="2">
    <source>
        <dbReference type="Proteomes" id="UP001597299"/>
    </source>
</evidence>
<protein>
    <recommendedName>
        <fullName evidence="3">Sialate O-acetylesterase domain-containing protein</fullName>
    </recommendedName>
</protein>
<sequence length="450" mass="50375">MTSLNFLVKPPMWRTFIRFNRYASLLSSPNFPLSENILIEHIGATSKILWIFSSDGQSNAAGSQGFPLTTYVNPYPTQAMMLGSDVRMGLGPTSKNPYPILDSTQIDTLNPIRAKRGATGTRGRQGETPAEQLAIRMAWAAEIANINWASAWFCVGLPGRPYEAVMKGTNAYNNRLSAITRIKELASEVGFDDVFYAGTLWRGGESATRDSIDTYKNKLMEHQINIEADISALTGQRHRPLFWMTQSSTFSSNRVSPYLAMLELHQESSQHVLLGPDYPYPYSIKDGRTLHIDGPGNARIGATHALRIVTLKKSDPVLINSAERSGTTVRIYYAPLLFPPIVVDTTLVPERDFRGFQYICGNIMIDITSISIINDGSDGQEPIIDLTLAEKPSSQEEWLLYAINGHSRTRRLETIPRGNIRDSAGDYQPRSVYDYQPLHNWAVHQKFRVK</sequence>
<comment type="caution">
    <text evidence="1">The sequence shown here is derived from an EMBL/GenBank/DDBJ whole genome shotgun (WGS) entry which is preliminary data.</text>
</comment>